<reference evidence="1 2" key="1">
    <citation type="journal article" date="2021" name="Front. Genet.">
        <title>Chromosome-Level Genome Assembly Reveals Significant Gene Expansion in the Toll and IMD Signaling Pathways of Dendrolimus kikuchii.</title>
        <authorList>
            <person name="Zhou J."/>
            <person name="Wu P."/>
            <person name="Xiong Z."/>
            <person name="Liu N."/>
            <person name="Zhao N."/>
            <person name="Ji M."/>
            <person name="Qiu Y."/>
            <person name="Yang B."/>
        </authorList>
    </citation>
    <scope>NUCLEOTIDE SEQUENCE [LARGE SCALE GENOMIC DNA]</scope>
    <source>
        <strain evidence="1">Ann1</strain>
    </source>
</reference>
<sequence>MDTIQEAMNELSATFAQRMDVLENELHKGATSNTTTSALFTDFYNFKTFILTSLRALQEQIYLIQQSVDQIEMRSRRKILLLHGVPEHKQEDTMTAVADIIVERLKLAGFKKTDIRRSHRMALQYIQLQPCVRWIQSSDILCISFIIGQAANQGS</sequence>
<gene>
    <name evidence="1" type="ORF">K1T71_002534</name>
</gene>
<proteinExistence type="predicted"/>
<organism evidence="1 2">
    <name type="scientific">Dendrolimus kikuchii</name>
    <dbReference type="NCBI Taxonomy" id="765133"/>
    <lineage>
        <taxon>Eukaryota</taxon>
        <taxon>Metazoa</taxon>
        <taxon>Ecdysozoa</taxon>
        <taxon>Arthropoda</taxon>
        <taxon>Hexapoda</taxon>
        <taxon>Insecta</taxon>
        <taxon>Pterygota</taxon>
        <taxon>Neoptera</taxon>
        <taxon>Endopterygota</taxon>
        <taxon>Lepidoptera</taxon>
        <taxon>Glossata</taxon>
        <taxon>Ditrysia</taxon>
        <taxon>Bombycoidea</taxon>
        <taxon>Lasiocampidae</taxon>
        <taxon>Dendrolimus</taxon>
    </lineage>
</organism>
<dbReference type="EMBL" id="CM034390">
    <property type="protein sequence ID" value="KAJ0181812.1"/>
    <property type="molecule type" value="Genomic_DNA"/>
</dbReference>
<comment type="caution">
    <text evidence="1">The sequence shown here is derived from an EMBL/GenBank/DDBJ whole genome shotgun (WGS) entry which is preliminary data.</text>
</comment>
<dbReference type="Proteomes" id="UP000824533">
    <property type="component" value="Linkage Group LG04"/>
</dbReference>
<keyword evidence="2" id="KW-1185">Reference proteome</keyword>
<accession>A0ACC1DDZ6</accession>
<evidence type="ECO:0000313" key="2">
    <source>
        <dbReference type="Proteomes" id="UP000824533"/>
    </source>
</evidence>
<name>A0ACC1DDZ6_9NEOP</name>
<evidence type="ECO:0000313" key="1">
    <source>
        <dbReference type="EMBL" id="KAJ0181812.1"/>
    </source>
</evidence>
<protein>
    <submittedName>
        <fullName evidence="1">Uncharacterized protein</fullName>
    </submittedName>
</protein>